<feature type="domain" description="Cytidyltransferase-like" evidence="9">
    <location>
        <begin position="6"/>
        <end position="137"/>
    </location>
</feature>
<dbReference type="Proteomes" id="UP000323439">
    <property type="component" value="Unassembled WGS sequence"/>
</dbReference>
<dbReference type="NCBIfam" id="TIGR00125">
    <property type="entry name" value="cyt_tran_rel"/>
    <property type="match status" value="1"/>
</dbReference>
<dbReference type="GO" id="GO:0046444">
    <property type="term" value="P:FMN metabolic process"/>
    <property type="evidence" value="ECO:0007669"/>
    <property type="project" value="UniProtKB-UniRule"/>
</dbReference>
<keyword evidence="5 8" id="KW-0547">Nucleotide-binding</keyword>
<keyword evidence="6 8" id="KW-0274">FAD</keyword>
<keyword evidence="3 8" id="KW-0808">Transferase</keyword>
<dbReference type="HAMAP" id="MF_02115">
    <property type="entry name" value="FAD_synth_arch"/>
    <property type="match status" value="1"/>
</dbReference>
<keyword evidence="11" id="KW-1185">Reference proteome</keyword>
<evidence type="ECO:0000256" key="8">
    <source>
        <dbReference type="HAMAP-Rule" id="MF_02115"/>
    </source>
</evidence>
<evidence type="ECO:0000256" key="6">
    <source>
        <dbReference type="ARBA" id="ARBA00022827"/>
    </source>
</evidence>
<keyword evidence="2 8" id="KW-0288">FMN</keyword>
<comment type="similarity">
    <text evidence="8">Belongs to the archaeal FAD synthase family.</text>
</comment>
<dbReference type="GO" id="GO:0003919">
    <property type="term" value="F:FMN adenylyltransferase activity"/>
    <property type="evidence" value="ECO:0007669"/>
    <property type="project" value="UniProtKB-UniRule"/>
</dbReference>
<dbReference type="RefSeq" id="WP_149730730.1">
    <property type="nucleotide sequence ID" value="NZ_FMXB01000001.1"/>
</dbReference>
<dbReference type="STRING" id="230361.sm9_1811"/>
<feature type="binding site" evidence="8">
    <location>
        <position position="124"/>
    </location>
    <ligand>
        <name>ATP</name>
        <dbReference type="ChEBI" id="CHEBI:30616"/>
    </ligand>
</feature>
<dbReference type="PANTHER" id="PTHR43793:SF1">
    <property type="entry name" value="FAD SYNTHASE"/>
    <property type="match status" value="1"/>
</dbReference>
<dbReference type="AlphaFoldDB" id="A0A1G5UUA6"/>
<keyword evidence="4 8" id="KW-0548">Nucleotidyltransferase</keyword>
<evidence type="ECO:0000256" key="1">
    <source>
        <dbReference type="ARBA" id="ARBA00022630"/>
    </source>
</evidence>
<proteinExistence type="inferred from homology"/>
<comment type="catalytic activity">
    <reaction evidence="8">
        <text>FMN + ATP + H(+) = FAD + diphosphate</text>
        <dbReference type="Rhea" id="RHEA:17237"/>
        <dbReference type="ChEBI" id="CHEBI:15378"/>
        <dbReference type="ChEBI" id="CHEBI:30616"/>
        <dbReference type="ChEBI" id="CHEBI:33019"/>
        <dbReference type="ChEBI" id="CHEBI:57692"/>
        <dbReference type="ChEBI" id="CHEBI:58210"/>
        <dbReference type="EC" id="2.7.7.2"/>
    </reaction>
</comment>
<comment type="subunit">
    <text evidence="8">Homodimer.</text>
</comment>
<dbReference type="GO" id="GO:0005524">
    <property type="term" value="F:ATP binding"/>
    <property type="evidence" value="ECO:0007669"/>
    <property type="project" value="UniProtKB-UniRule"/>
</dbReference>
<dbReference type="InterPro" id="IPR050385">
    <property type="entry name" value="Archaeal_FAD_synthase"/>
</dbReference>
<dbReference type="Gene3D" id="3.40.50.620">
    <property type="entry name" value="HUPs"/>
    <property type="match status" value="1"/>
</dbReference>
<sequence length="153" mass="17349">MKKVMASGTFDLLHPGHGIYLQEAKNLGGYKSKLYVVVARDSTVEKRKRVPIVGENQRLELIKMLKPVDEAYLGNENGDIFKIVEEIDPDIIAIGPDQTHNVEKLQNEIDKRGLKARVQRVSVYHQDELDSSCKIIKKIKTTDFEGKILDNCD</sequence>
<feature type="binding site" evidence="8">
    <location>
        <position position="97"/>
    </location>
    <ligand>
        <name>ATP</name>
        <dbReference type="ChEBI" id="CHEBI:30616"/>
    </ligand>
</feature>
<dbReference type="InterPro" id="IPR024902">
    <property type="entry name" value="FAD_synth_RibL"/>
</dbReference>
<dbReference type="InterPro" id="IPR004821">
    <property type="entry name" value="Cyt_trans-like"/>
</dbReference>
<evidence type="ECO:0000256" key="2">
    <source>
        <dbReference type="ARBA" id="ARBA00022643"/>
    </source>
</evidence>
<reference evidence="10 11" key="1">
    <citation type="submission" date="2016-10" db="EMBL/GenBank/DDBJ databases">
        <authorList>
            <person name="Varghese N."/>
            <person name="Submissions S."/>
        </authorList>
    </citation>
    <scope>NUCLEOTIDE SEQUENCE [LARGE SCALE GENOMIC DNA]</scope>
    <source>
        <strain evidence="10 11">DSM 16643</strain>
    </source>
</reference>
<dbReference type="EMBL" id="FMXB01000001">
    <property type="protein sequence ID" value="SDA37212.1"/>
    <property type="molecule type" value="Genomic_DNA"/>
</dbReference>
<organism evidence="10 11">
    <name type="scientific">Methanobrevibacter millerae</name>
    <dbReference type="NCBI Taxonomy" id="230361"/>
    <lineage>
        <taxon>Archaea</taxon>
        <taxon>Methanobacteriati</taxon>
        <taxon>Methanobacteriota</taxon>
        <taxon>Methanomada group</taxon>
        <taxon>Methanobacteria</taxon>
        <taxon>Methanobacteriales</taxon>
        <taxon>Methanobacteriaceae</taxon>
        <taxon>Methanobrevibacter</taxon>
    </lineage>
</organism>
<feature type="binding site" evidence="8">
    <location>
        <begin position="9"/>
        <end position="10"/>
    </location>
    <ligand>
        <name>ATP</name>
        <dbReference type="ChEBI" id="CHEBI:30616"/>
    </ligand>
</feature>
<keyword evidence="1 8" id="KW-0285">Flavoprotein</keyword>
<dbReference type="OrthoDB" id="1912at2157"/>
<dbReference type="EC" id="2.7.7.2" evidence="8"/>
<keyword evidence="7 8" id="KW-0067">ATP-binding</keyword>
<evidence type="ECO:0000256" key="5">
    <source>
        <dbReference type="ARBA" id="ARBA00022741"/>
    </source>
</evidence>
<dbReference type="InterPro" id="IPR014729">
    <property type="entry name" value="Rossmann-like_a/b/a_fold"/>
</dbReference>
<evidence type="ECO:0000313" key="10">
    <source>
        <dbReference type="EMBL" id="SDA37212.1"/>
    </source>
</evidence>
<dbReference type="Pfam" id="PF01467">
    <property type="entry name" value="CTP_transf_like"/>
    <property type="match status" value="1"/>
</dbReference>
<evidence type="ECO:0000313" key="11">
    <source>
        <dbReference type="Proteomes" id="UP000323439"/>
    </source>
</evidence>
<comment type="function">
    <text evidence="8">Catalyzes the transfer of the AMP portion of ATP to flavin mononucleotide (FMN) to produce flavin adenine dinucleotide (FAD) coenzyme.</text>
</comment>
<comment type="cofactor">
    <cofactor evidence="8">
        <name>a divalent metal cation</name>
        <dbReference type="ChEBI" id="CHEBI:60240"/>
    </cofactor>
</comment>
<feature type="binding site" evidence="8">
    <location>
        <begin position="14"/>
        <end position="17"/>
    </location>
    <ligand>
        <name>ATP</name>
        <dbReference type="ChEBI" id="CHEBI:30616"/>
    </ligand>
</feature>
<dbReference type="GO" id="GO:0006747">
    <property type="term" value="P:FAD biosynthetic process"/>
    <property type="evidence" value="ECO:0007669"/>
    <property type="project" value="UniProtKB-UniRule"/>
</dbReference>
<accession>A0A1G5UUA6</accession>
<evidence type="ECO:0000256" key="3">
    <source>
        <dbReference type="ARBA" id="ARBA00022679"/>
    </source>
</evidence>
<gene>
    <name evidence="8" type="primary">ribL</name>
    <name evidence="10" type="ORF">SAMN02910315_00073</name>
</gene>
<dbReference type="SUPFAM" id="SSF52374">
    <property type="entry name" value="Nucleotidylyl transferase"/>
    <property type="match status" value="1"/>
</dbReference>
<evidence type="ECO:0000256" key="7">
    <source>
        <dbReference type="ARBA" id="ARBA00022840"/>
    </source>
</evidence>
<dbReference type="UniPathway" id="UPA00277">
    <property type="reaction ID" value="UER00407"/>
</dbReference>
<protein>
    <recommendedName>
        <fullName evidence="8">FAD synthase</fullName>
        <ecNumber evidence="8">2.7.7.2</ecNumber>
    </recommendedName>
    <alternativeName>
        <fullName evidence="8">FMN adenylyltransferase</fullName>
    </alternativeName>
    <alternativeName>
        <fullName evidence="8">Flavin adenine dinucleotide synthase</fullName>
    </alternativeName>
</protein>
<name>A0A1G5UUA6_9EURY</name>
<evidence type="ECO:0000256" key="4">
    <source>
        <dbReference type="ARBA" id="ARBA00022695"/>
    </source>
</evidence>
<comment type="pathway">
    <text evidence="8">Cofactor biosynthesis; FAD biosynthesis; FAD from FMN: step 1/1.</text>
</comment>
<dbReference type="PANTHER" id="PTHR43793">
    <property type="entry name" value="FAD SYNTHASE"/>
    <property type="match status" value="1"/>
</dbReference>
<evidence type="ECO:0000259" key="9">
    <source>
        <dbReference type="Pfam" id="PF01467"/>
    </source>
</evidence>